<organism evidence="2 3">
    <name type="scientific">Nesidiocoris tenuis</name>
    <dbReference type="NCBI Taxonomy" id="355587"/>
    <lineage>
        <taxon>Eukaryota</taxon>
        <taxon>Metazoa</taxon>
        <taxon>Ecdysozoa</taxon>
        <taxon>Arthropoda</taxon>
        <taxon>Hexapoda</taxon>
        <taxon>Insecta</taxon>
        <taxon>Pterygota</taxon>
        <taxon>Neoptera</taxon>
        <taxon>Paraneoptera</taxon>
        <taxon>Hemiptera</taxon>
        <taxon>Heteroptera</taxon>
        <taxon>Panheteroptera</taxon>
        <taxon>Cimicomorpha</taxon>
        <taxon>Miridae</taxon>
        <taxon>Dicyphina</taxon>
        <taxon>Nesidiocoris</taxon>
    </lineage>
</organism>
<keyword evidence="3" id="KW-1185">Reference proteome</keyword>
<dbReference type="SUPFAM" id="SSF50998">
    <property type="entry name" value="Quinoprotein alcohol dehydrogenase-like"/>
    <property type="match status" value="1"/>
</dbReference>
<dbReference type="InterPro" id="IPR036047">
    <property type="entry name" value="F-box-like_dom_sf"/>
</dbReference>
<feature type="domain" description="F-box" evidence="1">
    <location>
        <begin position="6"/>
        <end position="47"/>
    </location>
</feature>
<name>A0ABN7B1M0_9HEMI</name>
<dbReference type="Proteomes" id="UP001307889">
    <property type="component" value="Chromosome 9"/>
</dbReference>
<gene>
    <name evidence="2" type="ORF">NTJ_11134</name>
</gene>
<dbReference type="SUPFAM" id="SSF81383">
    <property type="entry name" value="F-box domain"/>
    <property type="match status" value="1"/>
</dbReference>
<sequence>MTEMLPTLPDEIWQNHIFSYLWEDDLTKARRVCKDWWYLINCDHLWKPFVERHGIREDTLLLEKDVDDGQKLMSCKWFRIFSTYFNGLDRSWKGGEIIETPCPGLVEGVAIRMPYMFRSYDSFNIVEILRMRNGNFETVSRLRIPGDSVVLKISVKMLTQDLLAVWKGCLYFFYRRVGDVFETSEVFRFVGGNTPQLQACSDVERIDEFANRPAGQFFDGTSLFYVDTVNNKTIWFSDLLESKLFVCDRLESKVIKVIDLWQADVLKDWTVLIGDYVCCCAVATDRPEIRAYSSDGRLLLWQKQIDSSGDSRFVLDDFGCAAFSPSLDCCAFFFRFKTRQEIRLDIKSVWDMKLDSRTDLAYCISVDRGASVISCLSLSSGNRMWSTFTPTSLVTYPTGIVELLSTKHMCFCVLTNGKTGDHIGQIYSASDGSSVRSFNFHRKDLTFFTSSALVLKEWVPRGGTARQEFTLLNFLAPGRSETNFR</sequence>
<dbReference type="InterPro" id="IPR001810">
    <property type="entry name" value="F-box_dom"/>
</dbReference>
<evidence type="ECO:0000313" key="2">
    <source>
        <dbReference type="EMBL" id="BES98319.1"/>
    </source>
</evidence>
<dbReference type="Gene3D" id="1.20.1280.50">
    <property type="match status" value="1"/>
</dbReference>
<accession>A0ABN7B1M0</accession>
<dbReference type="EMBL" id="AP028917">
    <property type="protein sequence ID" value="BES98319.1"/>
    <property type="molecule type" value="Genomic_DNA"/>
</dbReference>
<reference evidence="2 3" key="1">
    <citation type="submission" date="2023-09" db="EMBL/GenBank/DDBJ databases">
        <title>Nesidiocoris tenuis whole genome shotgun sequence.</title>
        <authorList>
            <person name="Shibata T."/>
            <person name="Shimoda M."/>
            <person name="Kobayashi T."/>
            <person name="Uehara T."/>
        </authorList>
    </citation>
    <scope>NUCLEOTIDE SEQUENCE [LARGE SCALE GENOMIC DNA]</scope>
    <source>
        <strain evidence="2 3">Japan</strain>
    </source>
</reference>
<protein>
    <recommendedName>
        <fullName evidence="1">F-box domain-containing protein</fullName>
    </recommendedName>
</protein>
<evidence type="ECO:0000259" key="1">
    <source>
        <dbReference type="Pfam" id="PF12937"/>
    </source>
</evidence>
<dbReference type="InterPro" id="IPR011047">
    <property type="entry name" value="Quinoprotein_ADH-like_sf"/>
</dbReference>
<proteinExistence type="predicted"/>
<evidence type="ECO:0000313" key="3">
    <source>
        <dbReference type="Proteomes" id="UP001307889"/>
    </source>
</evidence>
<dbReference type="Pfam" id="PF12937">
    <property type="entry name" value="F-box-like"/>
    <property type="match status" value="1"/>
</dbReference>